<organism evidence="1 2">
    <name type="scientific">Mucilaginibacter robiniae</name>
    <dbReference type="NCBI Taxonomy" id="2728022"/>
    <lineage>
        <taxon>Bacteria</taxon>
        <taxon>Pseudomonadati</taxon>
        <taxon>Bacteroidota</taxon>
        <taxon>Sphingobacteriia</taxon>
        <taxon>Sphingobacteriales</taxon>
        <taxon>Sphingobacteriaceae</taxon>
        <taxon>Mucilaginibacter</taxon>
    </lineage>
</organism>
<name>A0A7L5E434_9SPHI</name>
<dbReference type="Proteomes" id="UP000503278">
    <property type="component" value="Chromosome"/>
</dbReference>
<accession>A0A7L5E434</accession>
<evidence type="ECO:0000313" key="1">
    <source>
        <dbReference type="EMBL" id="QJD96444.1"/>
    </source>
</evidence>
<keyword evidence="2" id="KW-1185">Reference proteome</keyword>
<reference evidence="1 2" key="1">
    <citation type="submission" date="2020-04" db="EMBL/GenBank/DDBJ databases">
        <title>Genome sequencing of novel species.</title>
        <authorList>
            <person name="Heo J."/>
            <person name="Kim S.-J."/>
            <person name="Kim J.-S."/>
            <person name="Hong S.-B."/>
            <person name="Kwon S.-W."/>
        </authorList>
    </citation>
    <scope>NUCLEOTIDE SEQUENCE [LARGE SCALE GENOMIC DNA]</scope>
    <source>
        <strain evidence="1 2">F39-2</strain>
    </source>
</reference>
<dbReference type="AlphaFoldDB" id="A0A7L5E434"/>
<sequence length="298" mass="31947">MTNIRHQYKLYNQMLLILIMSSIWSSCKKDKADHTSTSTTHPVTAQSSAYVTQMLEYKPAPGQFINTSTGNATAAQSVLNTNAGLVSLGAFGGYIVLGFDHTVINQANQNDIIVYGNASTGFAEPGVIWVMQDTNGNGKADDIWYELAGSTVNQTGYRRNYSVTYTRPANGTGDVAWTDNLGNSGTVKANSFHTQAYYPTSITSNTYTLAGTLLPSTNIDSSNSTYVTSTAFAYGYADQTSGGDQIDIARAVDTNGNAVQLTGIDFIKIQTGIQYNLGWLGELSTEVAGVADLSLLKK</sequence>
<dbReference type="EMBL" id="CP051682">
    <property type="protein sequence ID" value="QJD96444.1"/>
    <property type="molecule type" value="Genomic_DNA"/>
</dbReference>
<dbReference type="KEGG" id="mrob:HH214_11460"/>
<evidence type="ECO:0000313" key="2">
    <source>
        <dbReference type="Proteomes" id="UP000503278"/>
    </source>
</evidence>
<protein>
    <submittedName>
        <fullName evidence="1">Cell surface protein</fullName>
    </submittedName>
</protein>
<proteinExistence type="predicted"/>
<dbReference type="PROSITE" id="PS51257">
    <property type="entry name" value="PROKAR_LIPOPROTEIN"/>
    <property type="match status" value="1"/>
</dbReference>
<gene>
    <name evidence="1" type="ORF">HH214_11460</name>
</gene>